<dbReference type="InterPro" id="IPR036322">
    <property type="entry name" value="WD40_repeat_dom_sf"/>
</dbReference>
<dbReference type="InterPro" id="IPR001680">
    <property type="entry name" value="WD40_rpt"/>
</dbReference>
<dbReference type="PROSITE" id="PS50082">
    <property type="entry name" value="WD_REPEATS_2"/>
    <property type="match status" value="1"/>
</dbReference>
<evidence type="ECO:0000313" key="4">
    <source>
        <dbReference type="Proteomes" id="UP001140949"/>
    </source>
</evidence>
<dbReference type="InterPro" id="IPR011009">
    <property type="entry name" value="Kinase-like_dom_sf"/>
</dbReference>
<dbReference type="PANTHER" id="PTHR44218:SF6">
    <property type="entry name" value="PROTEIN SUPPRESSOR OF PHYA-105 1"/>
    <property type="match status" value="1"/>
</dbReference>
<proteinExistence type="predicted"/>
<evidence type="ECO:0000256" key="2">
    <source>
        <dbReference type="SAM" id="MobiDB-lite"/>
    </source>
</evidence>
<dbReference type="SUPFAM" id="SSF50978">
    <property type="entry name" value="WD40 repeat-like"/>
    <property type="match status" value="1"/>
</dbReference>
<dbReference type="InterPro" id="IPR044630">
    <property type="entry name" value="SPA1/2/3/4"/>
</dbReference>
<reference evidence="3" key="2">
    <citation type="submission" date="2023-04" db="EMBL/GenBank/DDBJ databases">
        <authorList>
            <person name="Bruccoleri R.E."/>
            <person name="Oakeley E.J."/>
            <person name="Faust A.-M."/>
            <person name="Dessus-Babus S."/>
            <person name="Altorfer M."/>
            <person name="Burckhardt D."/>
            <person name="Oertli M."/>
            <person name="Naumann U."/>
            <person name="Petersen F."/>
            <person name="Wong J."/>
        </authorList>
    </citation>
    <scope>NUCLEOTIDE SEQUENCE</scope>
    <source>
        <strain evidence="3">GSM-AAB239-AS_SAM_17_03QT</strain>
        <tissue evidence="3">Leaf</tissue>
    </source>
</reference>
<organism evidence="3 4">
    <name type="scientific">Iris pallida</name>
    <name type="common">Sweet iris</name>
    <dbReference type="NCBI Taxonomy" id="29817"/>
    <lineage>
        <taxon>Eukaryota</taxon>
        <taxon>Viridiplantae</taxon>
        <taxon>Streptophyta</taxon>
        <taxon>Embryophyta</taxon>
        <taxon>Tracheophyta</taxon>
        <taxon>Spermatophyta</taxon>
        <taxon>Magnoliopsida</taxon>
        <taxon>Liliopsida</taxon>
        <taxon>Asparagales</taxon>
        <taxon>Iridaceae</taxon>
        <taxon>Iridoideae</taxon>
        <taxon>Irideae</taxon>
        <taxon>Iris</taxon>
    </lineage>
</organism>
<protein>
    <submittedName>
        <fullName evidence="3">Protein SPA1-RELATED 2-like</fullName>
    </submittedName>
</protein>
<feature type="repeat" description="WD" evidence="1">
    <location>
        <begin position="755"/>
        <end position="792"/>
    </location>
</feature>
<dbReference type="GO" id="GO:0009640">
    <property type="term" value="P:photomorphogenesis"/>
    <property type="evidence" value="ECO:0007669"/>
    <property type="project" value="InterPro"/>
</dbReference>
<dbReference type="InterPro" id="IPR015943">
    <property type="entry name" value="WD40/YVTN_repeat-like_dom_sf"/>
</dbReference>
<dbReference type="PANTHER" id="PTHR44218">
    <property type="entry name" value="PROTEIN SPA1-RELATED 2"/>
    <property type="match status" value="1"/>
</dbReference>
<dbReference type="Gene3D" id="2.130.10.10">
    <property type="entry name" value="YVTN repeat-like/Quinoprotein amine dehydrogenase"/>
    <property type="match status" value="1"/>
</dbReference>
<dbReference type="SMART" id="SM00320">
    <property type="entry name" value="WD40"/>
    <property type="match status" value="3"/>
</dbReference>
<feature type="compositionally biased region" description="Basic residues" evidence="2">
    <location>
        <begin position="343"/>
        <end position="354"/>
    </location>
</feature>
<name>A0AAX6E0D9_IRIPA</name>
<sequence>MESAEISETVESSADDAGIHVKRKEEESSAEAPKLIEQPDSSALERPPSPETLVEALLGKGLELDSGSGSEPAMAAEELTVNNYRSPNLVGGGAEGGSLVKKGLWANLTRLSGPPEQPNYSKFSDYLAKSENRAISTNALVGVRTKVLPSSGFPQFVVRSALQGHGVKQALRGKGLANRHQGKFVEPPIVRQDWNSAIKQPGNAEVDSISSGRPSERVGGEVLAGGRNCLMSDTGSDGISLREWLTPRSRKLNKFERLHLFKQVLEIVNSSHSQGPVLQNLRPSCFSISCSNLVKYVGSSIPQSKMEQSMGSADQDIGYLEHHSKRRRYFEYASEEPGSLSPKHQRHDKPHSSTRMRGYPTVFGAGHLHSISELQKLEERWYASPEELQENICSSSSNIYSLGVLFFELFCCFETWEVHLTAMSDLRHRILPPSFLSESPTEAGFCLWLLHPDPSSRPRSRDILQSDLICKGRSFTSLDQLLASVEEEDGEADLLLYFLLNLKEQKEKQAAKLGADVECLKIDVQEVESRYSSRAEFISDTCRLQTNFRGISDNYPLKRSINMEGTSRFSDSNVNEERLMKNLDQLESAYFSLRSVVEKVKLPSVARLDTDVLKIRDKYSQIHNGDDIWTKSTDPLGTFFEGLCKYARYSKFEVCGSLSTVDIMNSANVICSLSFDRDEDYFAAAGVSKKIKIFEFDALLKDSLDVHYPLIEMSSRSKLTCVCWNNYIKHYIASTNYEGVVQLWDVSTGQGFTQYTDHQKRAWSVDFSLVDPTKLASGSDDCSVKLWSINEA</sequence>
<dbReference type="Pfam" id="PF00400">
    <property type="entry name" value="WD40"/>
    <property type="match status" value="1"/>
</dbReference>
<dbReference type="Gene3D" id="1.10.510.10">
    <property type="entry name" value="Transferase(Phosphotransferase) domain 1"/>
    <property type="match status" value="1"/>
</dbReference>
<gene>
    <name evidence="3" type="ORF">M6B38_217085</name>
</gene>
<dbReference type="EMBL" id="JANAVB010040819">
    <property type="protein sequence ID" value="KAJ6797409.1"/>
    <property type="molecule type" value="Genomic_DNA"/>
</dbReference>
<keyword evidence="1" id="KW-0853">WD repeat</keyword>
<feature type="region of interest" description="Disordered" evidence="2">
    <location>
        <begin position="333"/>
        <end position="356"/>
    </location>
</feature>
<dbReference type="PROSITE" id="PS50294">
    <property type="entry name" value="WD_REPEATS_REGION"/>
    <property type="match status" value="1"/>
</dbReference>
<evidence type="ECO:0000313" key="3">
    <source>
        <dbReference type="EMBL" id="KAJ6797409.1"/>
    </source>
</evidence>
<reference evidence="3" key="1">
    <citation type="journal article" date="2023" name="GigaByte">
        <title>Genome assembly of the bearded iris, Iris pallida Lam.</title>
        <authorList>
            <person name="Bruccoleri R.E."/>
            <person name="Oakeley E.J."/>
            <person name="Faust A.M.E."/>
            <person name="Altorfer M."/>
            <person name="Dessus-Babus S."/>
            <person name="Burckhardt D."/>
            <person name="Oertli M."/>
            <person name="Naumann U."/>
            <person name="Petersen F."/>
            <person name="Wong J."/>
        </authorList>
    </citation>
    <scope>NUCLEOTIDE SEQUENCE</scope>
    <source>
        <strain evidence="3">GSM-AAB239-AS_SAM_17_03QT</strain>
    </source>
</reference>
<dbReference type="Proteomes" id="UP001140949">
    <property type="component" value="Unassembled WGS sequence"/>
</dbReference>
<feature type="region of interest" description="Disordered" evidence="2">
    <location>
        <begin position="1"/>
        <end position="50"/>
    </location>
</feature>
<dbReference type="SUPFAM" id="SSF56112">
    <property type="entry name" value="Protein kinase-like (PK-like)"/>
    <property type="match status" value="1"/>
</dbReference>
<feature type="compositionally biased region" description="Basic and acidic residues" evidence="2">
    <location>
        <begin position="17"/>
        <end position="27"/>
    </location>
</feature>
<evidence type="ECO:0000256" key="1">
    <source>
        <dbReference type="PROSITE-ProRule" id="PRU00221"/>
    </source>
</evidence>
<keyword evidence="4" id="KW-1185">Reference proteome</keyword>
<dbReference type="AlphaFoldDB" id="A0AAX6E0D9"/>
<comment type="caution">
    <text evidence="3">The sequence shown here is derived from an EMBL/GenBank/DDBJ whole genome shotgun (WGS) entry which is preliminary data.</text>
</comment>
<accession>A0AAX6E0D9</accession>